<feature type="coiled-coil region" evidence="1">
    <location>
        <begin position="179"/>
        <end position="364"/>
    </location>
</feature>
<accession>A0A9W7Y7V4</accession>
<feature type="compositionally biased region" description="Basic and acidic residues" evidence="2">
    <location>
        <begin position="117"/>
        <end position="132"/>
    </location>
</feature>
<feature type="compositionally biased region" description="Basic and acidic residues" evidence="2">
    <location>
        <begin position="566"/>
        <end position="579"/>
    </location>
</feature>
<gene>
    <name evidence="3" type="ORF">LPJ53_000213</name>
</gene>
<feature type="region of interest" description="Disordered" evidence="2">
    <location>
        <begin position="773"/>
        <end position="811"/>
    </location>
</feature>
<evidence type="ECO:0000313" key="4">
    <source>
        <dbReference type="Proteomes" id="UP001149813"/>
    </source>
</evidence>
<feature type="compositionally biased region" description="Low complexity" evidence="2">
    <location>
        <begin position="152"/>
        <end position="165"/>
    </location>
</feature>
<organism evidence="3 4">
    <name type="scientific">Coemansia erecta</name>
    <dbReference type="NCBI Taxonomy" id="147472"/>
    <lineage>
        <taxon>Eukaryota</taxon>
        <taxon>Fungi</taxon>
        <taxon>Fungi incertae sedis</taxon>
        <taxon>Zoopagomycota</taxon>
        <taxon>Kickxellomycotina</taxon>
        <taxon>Kickxellomycetes</taxon>
        <taxon>Kickxellales</taxon>
        <taxon>Kickxellaceae</taxon>
        <taxon>Coemansia</taxon>
    </lineage>
</organism>
<keyword evidence="4" id="KW-1185">Reference proteome</keyword>
<feature type="compositionally biased region" description="Low complexity" evidence="2">
    <location>
        <begin position="672"/>
        <end position="692"/>
    </location>
</feature>
<feature type="compositionally biased region" description="Polar residues" evidence="2">
    <location>
        <begin position="773"/>
        <end position="788"/>
    </location>
</feature>
<feature type="compositionally biased region" description="Basic and acidic residues" evidence="2">
    <location>
        <begin position="589"/>
        <end position="624"/>
    </location>
</feature>
<dbReference type="AlphaFoldDB" id="A0A9W7Y7V4"/>
<dbReference type="Proteomes" id="UP001149813">
    <property type="component" value="Unassembled WGS sequence"/>
</dbReference>
<feature type="region of interest" description="Disordered" evidence="2">
    <location>
        <begin position="1"/>
        <end position="30"/>
    </location>
</feature>
<keyword evidence="1" id="KW-0175">Coiled coil</keyword>
<name>A0A9W7Y7V4_9FUNG</name>
<proteinExistence type="predicted"/>
<evidence type="ECO:0000256" key="2">
    <source>
        <dbReference type="SAM" id="MobiDB-lite"/>
    </source>
</evidence>
<feature type="compositionally biased region" description="Low complexity" evidence="2">
    <location>
        <begin position="1"/>
        <end position="15"/>
    </location>
</feature>
<feature type="region of interest" description="Disordered" evidence="2">
    <location>
        <begin position="566"/>
        <end position="704"/>
    </location>
</feature>
<reference evidence="3" key="1">
    <citation type="submission" date="2022-07" db="EMBL/GenBank/DDBJ databases">
        <title>Phylogenomic reconstructions and comparative analyses of Kickxellomycotina fungi.</title>
        <authorList>
            <person name="Reynolds N.K."/>
            <person name="Stajich J.E."/>
            <person name="Barry K."/>
            <person name="Grigoriev I.V."/>
            <person name="Crous P."/>
            <person name="Smith M.E."/>
        </authorList>
    </citation>
    <scope>NUCLEOTIDE SEQUENCE</scope>
    <source>
        <strain evidence="3">NBRC 32514</strain>
    </source>
</reference>
<dbReference type="EMBL" id="JANBOJ010000003">
    <property type="protein sequence ID" value="KAJ1725543.1"/>
    <property type="molecule type" value="Genomic_DNA"/>
</dbReference>
<feature type="region of interest" description="Disordered" evidence="2">
    <location>
        <begin position="117"/>
        <end position="165"/>
    </location>
</feature>
<evidence type="ECO:0000313" key="3">
    <source>
        <dbReference type="EMBL" id="KAJ1725543.1"/>
    </source>
</evidence>
<sequence length="811" mass="89963">MDPAPDASASAATPTKQGPRGLHQLDSSLRTPARSVLQRVSELTPQQKTPSFLAPFASPALRRLGEDALRDRLREAYQMLKEKERNLFLAATVGQELVDANQQLQDGYDRVHRELAEAQSRMRDPDGHEDRPFSTLHGRRKSMLMQQPEKNTASAGTGVDAAAAAAEDDSERQWIKVHLQPLKAQLQLAQERTDELLAEREDLATEIYTLRQEHAAALRRASEAMNVSDDAQRRIERLEEDKLQLQQELDSQRAFWAKRWADLQDERRAGAEAENSIQQAAQRQAEDAAARLRAEKRADDLQLCANATQAELELLRTQVQRMEEERVGEWEPMRERWLGCEEALQELQETHQSTCEALAQAEVRLAELDRSNELSDPVKLKNERTSTSLLGELDYQRHMAVSEQRTLARDHTVLKRAYTRSLNTQSRMKQQVSRLTQLAATGANEARMRRLEAALGEAECQQQALLWASMEHRRPAEIELATLTVGGSDTDGTALVTALRARVKQTAAERDQLQRELRTAHLLRANEIQRTRDLERDAADTESRLHRVLGELSAVKMEYESLKRNVKTESKLSRTHVDAETSPSALRQGDARGGKQQPERKRTAVAGDDKRKDVLTADGRRDDPMSLDFVINAGAGRVQSPSPTTPSKRRRVHGNDDSAGSTPRRSTKSKAKQQQQQQQQKQKSTQNGKGSSADPESAILSPKGVKQLPEIYEAADRGLKSWLGKLGAAHASATIAEATLENASSALNLTGTSSASGGIGGNDAHALAAAETSLSHVSAENDGENNSDAVPVNEIHISSRMSQKPMECNNQ</sequence>
<evidence type="ECO:0000256" key="1">
    <source>
        <dbReference type="SAM" id="Coils"/>
    </source>
</evidence>
<dbReference type="OrthoDB" id="9451547at2759"/>
<protein>
    <submittedName>
        <fullName evidence="3">Uncharacterized protein</fullName>
    </submittedName>
</protein>
<comment type="caution">
    <text evidence="3">The sequence shown here is derived from an EMBL/GenBank/DDBJ whole genome shotgun (WGS) entry which is preliminary data.</text>
</comment>